<name>A0A5B7IGL8_PORTR</name>
<protein>
    <submittedName>
        <fullName evidence="1">Uncharacterized protein</fullName>
    </submittedName>
</protein>
<accession>A0A5B7IGL8</accession>
<dbReference type="EMBL" id="VSRR010056716">
    <property type="protein sequence ID" value="MPC81355.1"/>
    <property type="molecule type" value="Genomic_DNA"/>
</dbReference>
<comment type="caution">
    <text evidence="1">The sequence shown here is derived from an EMBL/GenBank/DDBJ whole genome shotgun (WGS) entry which is preliminary data.</text>
</comment>
<evidence type="ECO:0000313" key="2">
    <source>
        <dbReference type="Proteomes" id="UP000324222"/>
    </source>
</evidence>
<keyword evidence="2" id="KW-1185">Reference proteome</keyword>
<dbReference type="Proteomes" id="UP000324222">
    <property type="component" value="Unassembled WGS sequence"/>
</dbReference>
<proteinExistence type="predicted"/>
<evidence type="ECO:0000313" key="1">
    <source>
        <dbReference type="EMBL" id="MPC81355.1"/>
    </source>
</evidence>
<dbReference type="AlphaFoldDB" id="A0A5B7IGL8"/>
<gene>
    <name evidence="1" type="ORF">E2C01_075967</name>
</gene>
<reference evidence="1 2" key="1">
    <citation type="submission" date="2019-05" db="EMBL/GenBank/DDBJ databases">
        <title>Another draft genome of Portunus trituberculatus and its Hox gene families provides insights of decapod evolution.</title>
        <authorList>
            <person name="Jeong J.-H."/>
            <person name="Song I."/>
            <person name="Kim S."/>
            <person name="Choi T."/>
            <person name="Kim D."/>
            <person name="Ryu S."/>
            <person name="Kim W."/>
        </authorList>
    </citation>
    <scope>NUCLEOTIDE SEQUENCE [LARGE SCALE GENOMIC DNA]</scope>
    <source>
        <tissue evidence="1">Muscle</tissue>
    </source>
</reference>
<sequence length="68" mass="7704">MKGSLLTFGLNHKCTRPTLIFKPPSSPTHNAWRPPGLVDTSDVIVEFLERVWLTKYGRRGGALWALLR</sequence>
<organism evidence="1 2">
    <name type="scientific">Portunus trituberculatus</name>
    <name type="common">Swimming crab</name>
    <name type="synonym">Neptunus trituberculatus</name>
    <dbReference type="NCBI Taxonomy" id="210409"/>
    <lineage>
        <taxon>Eukaryota</taxon>
        <taxon>Metazoa</taxon>
        <taxon>Ecdysozoa</taxon>
        <taxon>Arthropoda</taxon>
        <taxon>Crustacea</taxon>
        <taxon>Multicrustacea</taxon>
        <taxon>Malacostraca</taxon>
        <taxon>Eumalacostraca</taxon>
        <taxon>Eucarida</taxon>
        <taxon>Decapoda</taxon>
        <taxon>Pleocyemata</taxon>
        <taxon>Brachyura</taxon>
        <taxon>Eubrachyura</taxon>
        <taxon>Portunoidea</taxon>
        <taxon>Portunidae</taxon>
        <taxon>Portuninae</taxon>
        <taxon>Portunus</taxon>
    </lineage>
</organism>